<feature type="compositionally biased region" description="Low complexity" evidence="1">
    <location>
        <begin position="156"/>
        <end position="192"/>
    </location>
</feature>
<proteinExistence type="predicted"/>
<organism evidence="2 3">
    <name type="scientific">Eggerthella guodeyinii</name>
    <dbReference type="NCBI Taxonomy" id="2690837"/>
    <lineage>
        <taxon>Bacteria</taxon>
        <taxon>Bacillati</taxon>
        <taxon>Actinomycetota</taxon>
        <taxon>Coriobacteriia</taxon>
        <taxon>Eggerthellales</taxon>
        <taxon>Eggerthellaceae</taxon>
        <taxon>Eggerthella</taxon>
    </lineage>
</organism>
<reference evidence="2 3" key="1">
    <citation type="submission" date="2020-10" db="EMBL/GenBank/DDBJ databases">
        <title>Eggerthella sp. nov., isolated from human feces.</title>
        <authorList>
            <person name="Yajun G."/>
        </authorList>
    </citation>
    <scope>NUCLEOTIDE SEQUENCE [LARGE SCALE GENOMIC DNA]</scope>
    <source>
        <strain evidence="2 3">HF-1101</strain>
    </source>
</reference>
<evidence type="ECO:0000313" key="3">
    <source>
        <dbReference type="Proteomes" id="UP000478463"/>
    </source>
</evidence>
<dbReference type="Proteomes" id="UP000478463">
    <property type="component" value="Chromosome"/>
</dbReference>
<protein>
    <recommendedName>
        <fullName evidence="4">Lipoprotein</fullName>
    </recommendedName>
</protein>
<dbReference type="KEGG" id="egd:GS424_009145"/>
<evidence type="ECO:0000256" key="1">
    <source>
        <dbReference type="SAM" id="MobiDB-lite"/>
    </source>
</evidence>
<evidence type="ECO:0000313" key="2">
    <source>
        <dbReference type="EMBL" id="QOS66732.1"/>
    </source>
</evidence>
<feature type="compositionally biased region" description="Basic and acidic residues" evidence="1">
    <location>
        <begin position="227"/>
        <end position="238"/>
    </location>
</feature>
<gene>
    <name evidence="2" type="ORF">GS424_009145</name>
</gene>
<dbReference type="EMBL" id="CP063310">
    <property type="protein sequence ID" value="QOS66732.1"/>
    <property type="molecule type" value="Genomic_DNA"/>
</dbReference>
<accession>A0A6L7ISG9</accession>
<evidence type="ECO:0008006" key="4">
    <source>
        <dbReference type="Google" id="ProtNLM"/>
    </source>
</evidence>
<sequence>MKSKFWKMVLVAGITILALGLVGCGGKAETVKPTDETQAIIGNIDTIGTVTKYSKDCISYIRSAYEALSNEQKSLVTNLATLEDAEKAYSEIMSADCVDKINDIGEVTLTKNTSIETARRAYDTLDEYGKTKVTNYETLVSAESTLKKLKEAEPPSKSSSSDSTSSSSGSKSSSSDSTSSSSGSKSSSSNSSSKKETGSYYNPKDGSSLYEYSDGSKEITDGYGNVGRDKDGDGKLDEISTDGGQTWKKNK</sequence>
<dbReference type="AlphaFoldDB" id="A0A6L7ISG9"/>
<feature type="region of interest" description="Disordered" evidence="1">
    <location>
        <begin position="148"/>
        <end position="251"/>
    </location>
</feature>
<dbReference type="RefSeq" id="WP_193666513.1">
    <property type="nucleotide sequence ID" value="NZ_CP063310.1"/>
</dbReference>
<name>A0A6L7ISG9_9ACTN</name>
<dbReference type="PROSITE" id="PS51257">
    <property type="entry name" value="PROKAR_LIPOPROTEIN"/>
    <property type="match status" value="1"/>
</dbReference>